<reference evidence="1 2" key="1">
    <citation type="submission" date="2008-03" db="EMBL/GenBank/DDBJ databases">
        <title>Complete sequence of Leptothrix cholodnii SP-6.</title>
        <authorList>
            <consortium name="US DOE Joint Genome Institute"/>
            <person name="Copeland A."/>
            <person name="Lucas S."/>
            <person name="Lapidus A."/>
            <person name="Glavina del Rio T."/>
            <person name="Dalin E."/>
            <person name="Tice H."/>
            <person name="Bruce D."/>
            <person name="Goodwin L."/>
            <person name="Pitluck S."/>
            <person name="Chertkov O."/>
            <person name="Brettin T."/>
            <person name="Detter J.C."/>
            <person name="Han C."/>
            <person name="Kuske C.R."/>
            <person name="Schmutz J."/>
            <person name="Larimer F."/>
            <person name="Land M."/>
            <person name="Hauser L."/>
            <person name="Kyrpides N."/>
            <person name="Lykidis A."/>
            <person name="Emerson D."/>
            <person name="Richardson P."/>
        </authorList>
    </citation>
    <scope>NUCLEOTIDE SEQUENCE [LARGE SCALE GENOMIC DNA]</scope>
    <source>
        <strain evidence="2">ATCC 51168 / LMG 8142 / SP-6</strain>
    </source>
</reference>
<dbReference type="Proteomes" id="UP000001693">
    <property type="component" value="Chromosome"/>
</dbReference>
<dbReference type="OrthoDB" id="9181290at2"/>
<protein>
    <recommendedName>
        <fullName evidence="3">Tetratricopeptide repeat protein</fullName>
    </recommendedName>
</protein>
<dbReference type="EMBL" id="CP001013">
    <property type="protein sequence ID" value="ACB32929.1"/>
    <property type="molecule type" value="Genomic_DNA"/>
</dbReference>
<dbReference type="KEGG" id="lch:Lcho_0654"/>
<evidence type="ECO:0000313" key="2">
    <source>
        <dbReference type="Proteomes" id="UP000001693"/>
    </source>
</evidence>
<dbReference type="STRING" id="395495.Lcho_0654"/>
<organism evidence="1 2">
    <name type="scientific">Leptothrix cholodnii (strain ATCC 51168 / LMG 8142 / SP-6)</name>
    <name type="common">Leptothrix discophora (strain SP-6)</name>
    <dbReference type="NCBI Taxonomy" id="395495"/>
    <lineage>
        <taxon>Bacteria</taxon>
        <taxon>Pseudomonadati</taxon>
        <taxon>Pseudomonadota</taxon>
        <taxon>Betaproteobacteria</taxon>
        <taxon>Burkholderiales</taxon>
        <taxon>Sphaerotilaceae</taxon>
        <taxon>Leptothrix</taxon>
    </lineage>
</organism>
<evidence type="ECO:0008006" key="3">
    <source>
        <dbReference type="Google" id="ProtNLM"/>
    </source>
</evidence>
<proteinExistence type="predicted"/>
<dbReference type="AlphaFoldDB" id="B1XZT3"/>
<gene>
    <name evidence="1" type="ordered locus">Lcho_0654</name>
</gene>
<dbReference type="eggNOG" id="COG3170">
    <property type="taxonomic scope" value="Bacteria"/>
</dbReference>
<accession>B1XZT3</accession>
<evidence type="ECO:0000313" key="1">
    <source>
        <dbReference type="EMBL" id="ACB32929.1"/>
    </source>
</evidence>
<keyword evidence="2" id="KW-1185">Reference proteome</keyword>
<sequence length="217" mass="23694">MTVQAWETHPVFSHVRSGSLEPLEHGDAREQWRHLSALVARDGHDLESHARRVLLAFRPPLTDLAFGALVDLFLALGERGRGLRRRLLETGEGWLEADEAHFLRMHLEPGLTRATALPAAPGSVFHNALVGVAQMVAHQRHAVAQMSPHAQAVSLLEDGDLAGASQLLEDALLADPSDAEVSHELLGIYRHSRNDAARAAMAERLQASHGRLPDGWA</sequence>
<name>B1XZT3_LEPCP</name>
<dbReference type="RefSeq" id="WP_012345691.1">
    <property type="nucleotide sequence ID" value="NC_010524.1"/>
</dbReference>
<dbReference type="HOGENOM" id="CLU_102523_0_0_4"/>